<accession>A0A087TED9</accession>
<proteinExistence type="predicted"/>
<evidence type="ECO:0000313" key="1">
    <source>
        <dbReference type="EMBL" id="KFM63478.1"/>
    </source>
</evidence>
<reference evidence="1 2" key="1">
    <citation type="submission" date="2013-11" db="EMBL/GenBank/DDBJ databases">
        <title>Genome sequencing of Stegodyphus mimosarum.</title>
        <authorList>
            <person name="Bechsgaard J."/>
        </authorList>
    </citation>
    <scope>NUCLEOTIDE SEQUENCE [LARGE SCALE GENOMIC DNA]</scope>
</reference>
<dbReference type="EMBL" id="KK114845">
    <property type="protein sequence ID" value="KFM63478.1"/>
    <property type="molecule type" value="Genomic_DNA"/>
</dbReference>
<dbReference type="AlphaFoldDB" id="A0A087TED9"/>
<evidence type="ECO:0000313" key="2">
    <source>
        <dbReference type="Proteomes" id="UP000054359"/>
    </source>
</evidence>
<dbReference type="Proteomes" id="UP000054359">
    <property type="component" value="Unassembled WGS sequence"/>
</dbReference>
<gene>
    <name evidence="1" type="ORF">X975_03785</name>
</gene>
<name>A0A087TED9_STEMI</name>
<protein>
    <submittedName>
        <fullName evidence="1">Uncharacterized protein</fullName>
    </submittedName>
</protein>
<organism evidence="1 2">
    <name type="scientific">Stegodyphus mimosarum</name>
    <name type="common">African social velvet spider</name>
    <dbReference type="NCBI Taxonomy" id="407821"/>
    <lineage>
        <taxon>Eukaryota</taxon>
        <taxon>Metazoa</taxon>
        <taxon>Ecdysozoa</taxon>
        <taxon>Arthropoda</taxon>
        <taxon>Chelicerata</taxon>
        <taxon>Arachnida</taxon>
        <taxon>Araneae</taxon>
        <taxon>Araneomorphae</taxon>
        <taxon>Entelegynae</taxon>
        <taxon>Eresoidea</taxon>
        <taxon>Eresidae</taxon>
        <taxon>Stegodyphus</taxon>
    </lineage>
</organism>
<keyword evidence="2" id="KW-1185">Reference proteome</keyword>
<feature type="non-terminal residue" evidence="1">
    <location>
        <position position="74"/>
    </location>
</feature>
<sequence length="74" mass="9030">MSFMIQFAFRFNGSRQWVDSEKPFWISRIDNITNRTSSWISSCSNNCPNYRLRCSVFLNKERISRLLEYWRLLI</sequence>